<dbReference type="InterPro" id="IPR045569">
    <property type="entry name" value="Metalloprtase-TldD/E_C"/>
</dbReference>
<comment type="function">
    <text evidence="1">Probable metalloprotease.</text>
</comment>
<organism evidence="10 11">
    <name type="scientific">Erwinia mallotivora</name>
    <dbReference type="NCBI Taxonomy" id="69222"/>
    <lineage>
        <taxon>Bacteria</taxon>
        <taxon>Pseudomonadati</taxon>
        <taxon>Pseudomonadota</taxon>
        <taxon>Gammaproteobacteria</taxon>
        <taxon>Enterobacterales</taxon>
        <taxon>Erwiniaceae</taxon>
        <taxon>Erwinia</taxon>
    </lineage>
</organism>
<keyword evidence="4" id="KW-0378">Hydrolase</keyword>
<dbReference type="PANTHER" id="PTHR30624">
    <property type="entry name" value="UNCHARACTERIZED PROTEIN TLDD AND PMBA"/>
    <property type="match status" value="1"/>
</dbReference>
<dbReference type="InterPro" id="IPR002510">
    <property type="entry name" value="Metalloprtase-TldD/E_N"/>
</dbReference>
<evidence type="ECO:0000259" key="8">
    <source>
        <dbReference type="Pfam" id="PF19289"/>
    </source>
</evidence>
<dbReference type="Pfam" id="PF01523">
    <property type="entry name" value="PmbA_TldD_1st"/>
    <property type="match status" value="1"/>
</dbReference>
<evidence type="ECO:0000313" key="10">
    <source>
        <dbReference type="EMBL" id="EXU75404.1"/>
    </source>
</evidence>
<dbReference type="InterPro" id="IPR051463">
    <property type="entry name" value="Peptidase_U62_metallo"/>
</dbReference>
<dbReference type="PATRIC" id="fig|69222.5.peg.1944"/>
<accession>A0A014MBB2</accession>
<dbReference type="GO" id="GO:0008237">
    <property type="term" value="F:metallopeptidase activity"/>
    <property type="evidence" value="ECO:0007669"/>
    <property type="project" value="UniProtKB-KW"/>
</dbReference>
<dbReference type="PIRSF" id="PIRSF004919">
    <property type="entry name" value="TldD"/>
    <property type="match status" value="1"/>
</dbReference>
<dbReference type="GO" id="GO:0006508">
    <property type="term" value="P:proteolysis"/>
    <property type="evidence" value="ECO:0007669"/>
    <property type="project" value="UniProtKB-KW"/>
</dbReference>
<comment type="similarity">
    <text evidence="2">Belongs to the peptidase U62 family.</text>
</comment>
<dbReference type="GO" id="GO:0005829">
    <property type="term" value="C:cytosol"/>
    <property type="evidence" value="ECO:0007669"/>
    <property type="project" value="TreeGrafter"/>
</dbReference>
<dbReference type="FunFam" id="3.30.2290.10:FF:000001">
    <property type="entry name" value="Metalloprotease TldD homolog"/>
    <property type="match status" value="1"/>
</dbReference>
<dbReference type="Pfam" id="PF19289">
    <property type="entry name" value="PmbA_TldD_3rd"/>
    <property type="match status" value="1"/>
</dbReference>
<dbReference type="Gene3D" id="3.30.2290.10">
    <property type="entry name" value="PmbA/TldD superfamily"/>
    <property type="match status" value="1"/>
</dbReference>
<evidence type="ECO:0000256" key="2">
    <source>
        <dbReference type="ARBA" id="ARBA00005836"/>
    </source>
</evidence>
<feature type="domain" description="Metalloprotease TldD/E N-terminal" evidence="7">
    <location>
        <begin position="36"/>
        <end position="99"/>
    </location>
</feature>
<evidence type="ECO:0000256" key="4">
    <source>
        <dbReference type="ARBA" id="ARBA00022801"/>
    </source>
</evidence>
<dbReference type="InterPro" id="IPR036059">
    <property type="entry name" value="TldD/PmbA_sf"/>
</dbReference>
<evidence type="ECO:0000256" key="5">
    <source>
        <dbReference type="ARBA" id="ARBA00023049"/>
    </source>
</evidence>
<comment type="caution">
    <text evidence="10">The sequence shown here is derived from an EMBL/GenBank/DDBJ whole genome shotgun (WGS) entry which is preliminary data.</text>
</comment>
<gene>
    <name evidence="10" type="primary">tldD</name>
    <name evidence="10" type="ORF">BG55_09435</name>
</gene>
<dbReference type="AlphaFoldDB" id="A0A014MBB2"/>
<dbReference type="InterPro" id="IPR035068">
    <property type="entry name" value="TldD/PmbA_N"/>
</dbReference>
<dbReference type="RefSeq" id="WP_034936661.1">
    <property type="nucleotide sequence ID" value="NZ_JFHN01000045.1"/>
</dbReference>
<evidence type="ECO:0000313" key="11">
    <source>
        <dbReference type="Proteomes" id="UP000019918"/>
    </source>
</evidence>
<keyword evidence="3 10" id="KW-0645">Protease</keyword>
<evidence type="ECO:0000259" key="9">
    <source>
        <dbReference type="Pfam" id="PF19290"/>
    </source>
</evidence>
<dbReference type="EMBL" id="JFHN01000045">
    <property type="protein sequence ID" value="EXU75404.1"/>
    <property type="molecule type" value="Genomic_DNA"/>
</dbReference>
<dbReference type="Pfam" id="PF19290">
    <property type="entry name" value="PmbA_TldD_2nd"/>
    <property type="match status" value="1"/>
</dbReference>
<protein>
    <submittedName>
        <fullName evidence="10">Protease TldD</fullName>
    </submittedName>
</protein>
<dbReference type="Proteomes" id="UP000019918">
    <property type="component" value="Unassembled WGS sequence"/>
</dbReference>
<feature type="domain" description="Metalloprotease TldD/E central" evidence="9">
    <location>
        <begin position="125"/>
        <end position="238"/>
    </location>
</feature>
<keyword evidence="5" id="KW-0482">Metalloprotease</keyword>
<sequence length="481" mass="51093">MSLNLVSEQLLTANNINQADLFSLLGQLSERKLDYADLYFQSSFHESWVLEDRIIKDGSWNIDQGVGVRAVSGEKTGFAYADQITLAALTQSANAARSIVREQGDGKSHVLGAVINRQLYSVVDPLQSLSREEKIALLHRVDTAARAADKRVQEVSASLSGVYEMVLVAATDGTLAADVRPLVRLSVSVQVEEDGKRERGSSGGGGRFGYEFFLADESGEIRAEAWAREAVRMALVNLSAVAAPAGTLPVVLGAGWPGVLLHEAVGHGLEGDFNRRGTSVFSGQLGQQVASELCTVVDDGTLDGLRGSLAIDDEGVPGQYNVLIENGVLKGYMQDKLNARLMGVNPTGNGRRESYAHLPMPRMTNTYMLAGKSTPQDIIESVEYGLYAPNFGGGQVDITSGKFVFSTSEAYLIEKGKVTKPVKGATLIGSGIEAMQQISMVGNDLALDKGVGVCGKEGQSLPVGVGQPTLKLDKLTVGGTA</sequence>
<dbReference type="PANTHER" id="PTHR30624:SF4">
    <property type="entry name" value="METALLOPROTEASE TLDD"/>
    <property type="match status" value="1"/>
</dbReference>
<evidence type="ECO:0000256" key="1">
    <source>
        <dbReference type="ARBA" id="ARBA00002796"/>
    </source>
</evidence>
<dbReference type="STRING" id="69222.BG55_09435"/>
<dbReference type="NCBIfam" id="NF008006">
    <property type="entry name" value="PRK10735.1"/>
    <property type="match status" value="1"/>
</dbReference>
<proteinExistence type="inferred from homology"/>
<dbReference type="OrthoDB" id="9803213at2"/>
<dbReference type="InterPro" id="IPR045570">
    <property type="entry name" value="Metalloprtase-TldD/E_cen_dom"/>
</dbReference>
<dbReference type="InterPro" id="IPR025502">
    <property type="entry name" value="TldD"/>
</dbReference>
<evidence type="ECO:0000259" key="7">
    <source>
        <dbReference type="Pfam" id="PF01523"/>
    </source>
</evidence>
<reference evidence="10 11" key="1">
    <citation type="submission" date="2014-02" db="EMBL/GenBank/DDBJ databases">
        <title>Draft genome of Erwinia mallotivora strain BT-MARDI, a papaya dieback pathogen.</title>
        <authorList>
            <person name="Redzuan R."/>
            <person name="Abu Bakar N."/>
            <person name="Badrun R."/>
            <person name="Mohd Raih M.F."/>
            <person name="Rozano L."/>
            <person name="Mat Amin N."/>
        </authorList>
    </citation>
    <scope>NUCLEOTIDE SEQUENCE [LARGE SCALE GENOMIC DNA]</scope>
    <source>
        <strain evidence="10 11">BT-MARDI</strain>
    </source>
</reference>
<dbReference type="SUPFAM" id="SSF111283">
    <property type="entry name" value="Putative modulator of DNA gyrase, PmbA/TldD"/>
    <property type="match status" value="1"/>
</dbReference>
<name>A0A014MBB2_9GAMM</name>
<evidence type="ECO:0000256" key="3">
    <source>
        <dbReference type="ARBA" id="ARBA00022670"/>
    </source>
</evidence>
<comment type="function">
    <text evidence="6">Metalloprotease involved in CcdA degradation. Suppresses the inhibitory activity of the carbon storage regulator (CsrA).</text>
</comment>
<feature type="domain" description="Metalloprotease TldD/E C-terminal" evidence="8">
    <location>
        <begin position="246"/>
        <end position="479"/>
    </location>
</feature>
<keyword evidence="11" id="KW-1185">Reference proteome</keyword>
<evidence type="ECO:0000256" key="6">
    <source>
        <dbReference type="ARBA" id="ARBA00025682"/>
    </source>
</evidence>